<gene>
    <name evidence="2" type="ORF">BRADI_3g19735v3</name>
</gene>
<proteinExistence type="predicted"/>
<dbReference type="InParanoid" id="A0A2K2CYB6"/>
<name>A0A2K2CYB6_BRADI</name>
<dbReference type="Proteomes" id="UP000008810">
    <property type="component" value="Chromosome 3"/>
</dbReference>
<dbReference type="EMBL" id="CM000882">
    <property type="protein sequence ID" value="PNT67023.1"/>
    <property type="molecule type" value="Genomic_DNA"/>
</dbReference>
<reference evidence="3" key="3">
    <citation type="submission" date="2018-08" db="UniProtKB">
        <authorList>
            <consortium name="EnsemblPlants"/>
        </authorList>
    </citation>
    <scope>IDENTIFICATION</scope>
    <source>
        <strain evidence="3">cv. Bd21</strain>
    </source>
</reference>
<sequence length="192" mass="19990">MERTTNETWSVGFALIMRGGSSKASQPAPILQRGLLLLPSPAAGLILLPSPAPASTPHGPPLPPHTARPHPSSFPSPAAAAASSPHPSDPTTPAPCSRRVAAFPGPAQPPEAPPRISLVAGQPQRCQDLCEKVEIHLASCSRASLEGDANKSGLNLFFGAAESQKSYGTYASSSKESYLLTDQMDACNLMMD</sequence>
<dbReference type="EnsemblPlants" id="PNT67023">
    <property type="protein sequence ID" value="PNT67023"/>
    <property type="gene ID" value="BRADI_3g19735v3"/>
</dbReference>
<dbReference type="Gramene" id="PNT67023">
    <property type="protein sequence ID" value="PNT67023"/>
    <property type="gene ID" value="BRADI_3g19735v3"/>
</dbReference>
<evidence type="ECO:0000313" key="3">
    <source>
        <dbReference type="EnsemblPlants" id="PNT67023"/>
    </source>
</evidence>
<dbReference type="EMBL" id="CM000882">
    <property type="protein sequence ID" value="PNT67024.1"/>
    <property type="molecule type" value="Genomic_DNA"/>
</dbReference>
<evidence type="ECO:0000313" key="4">
    <source>
        <dbReference type="Proteomes" id="UP000008810"/>
    </source>
</evidence>
<evidence type="ECO:0000313" key="2">
    <source>
        <dbReference type="EMBL" id="PNT67024.1"/>
    </source>
</evidence>
<organism evidence="2">
    <name type="scientific">Brachypodium distachyon</name>
    <name type="common">Purple false brome</name>
    <name type="synonym">Trachynia distachya</name>
    <dbReference type="NCBI Taxonomy" id="15368"/>
    <lineage>
        <taxon>Eukaryota</taxon>
        <taxon>Viridiplantae</taxon>
        <taxon>Streptophyta</taxon>
        <taxon>Embryophyta</taxon>
        <taxon>Tracheophyta</taxon>
        <taxon>Spermatophyta</taxon>
        <taxon>Magnoliopsida</taxon>
        <taxon>Liliopsida</taxon>
        <taxon>Poales</taxon>
        <taxon>Poaceae</taxon>
        <taxon>BOP clade</taxon>
        <taxon>Pooideae</taxon>
        <taxon>Stipodae</taxon>
        <taxon>Brachypodieae</taxon>
        <taxon>Brachypodium</taxon>
    </lineage>
</organism>
<reference evidence="2 3" key="1">
    <citation type="journal article" date="2010" name="Nature">
        <title>Genome sequencing and analysis of the model grass Brachypodium distachyon.</title>
        <authorList>
            <consortium name="International Brachypodium Initiative"/>
        </authorList>
    </citation>
    <scope>NUCLEOTIDE SEQUENCE [LARGE SCALE GENOMIC DNA]</scope>
    <source>
        <strain evidence="2 3">Bd21</strain>
    </source>
</reference>
<feature type="compositionally biased region" description="Pro residues" evidence="1">
    <location>
        <begin position="50"/>
        <end position="66"/>
    </location>
</feature>
<dbReference type="AlphaFoldDB" id="A0A2K2CYB6"/>
<feature type="compositionally biased region" description="Low complexity" evidence="1">
    <location>
        <begin position="94"/>
        <end position="105"/>
    </location>
</feature>
<feature type="compositionally biased region" description="Low complexity" evidence="1">
    <location>
        <begin position="69"/>
        <end position="86"/>
    </location>
</feature>
<accession>A0A2K2CYB6</accession>
<reference evidence="2" key="2">
    <citation type="submission" date="2017-06" db="EMBL/GenBank/DDBJ databases">
        <title>WGS assembly of Brachypodium distachyon.</title>
        <authorList>
            <consortium name="The International Brachypodium Initiative"/>
            <person name="Lucas S."/>
            <person name="Harmon-Smith M."/>
            <person name="Lail K."/>
            <person name="Tice H."/>
            <person name="Grimwood J."/>
            <person name="Bruce D."/>
            <person name="Barry K."/>
            <person name="Shu S."/>
            <person name="Lindquist E."/>
            <person name="Wang M."/>
            <person name="Pitluck S."/>
            <person name="Vogel J.P."/>
            <person name="Garvin D.F."/>
            <person name="Mockler T.C."/>
            <person name="Schmutz J."/>
            <person name="Rokhsar D."/>
            <person name="Bevan M.W."/>
        </authorList>
    </citation>
    <scope>NUCLEOTIDE SEQUENCE</scope>
    <source>
        <strain evidence="2">Bd21</strain>
    </source>
</reference>
<keyword evidence="4" id="KW-1185">Reference proteome</keyword>
<dbReference type="EnsemblPlants" id="PNT67024">
    <property type="protein sequence ID" value="PNT67024"/>
    <property type="gene ID" value="BRADI_3g19735v3"/>
</dbReference>
<feature type="region of interest" description="Disordered" evidence="1">
    <location>
        <begin position="49"/>
        <end position="116"/>
    </location>
</feature>
<evidence type="ECO:0000256" key="1">
    <source>
        <dbReference type="SAM" id="MobiDB-lite"/>
    </source>
</evidence>
<protein>
    <submittedName>
        <fullName evidence="2 3">Uncharacterized protein</fullName>
    </submittedName>
</protein>
<dbReference type="Gramene" id="PNT67024">
    <property type="protein sequence ID" value="PNT67024"/>
    <property type="gene ID" value="BRADI_3g19735v3"/>
</dbReference>
<dbReference type="ExpressionAtlas" id="A0A2K2CYB6">
    <property type="expression patterns" value="baseline"/>
</dbReference>